<protein>
    <submittedName>
        <fullName evidence="2">Circularly permuted type 2 ATP-grasp protein</fullName>
    </submittedName>
</protein>
<dbReference type="Proteomes" id="UP000525652">
    <property type="component" value="Unassembled WGS sequence"/>
</dbReference>
<dbReference type="AlphaFoldDB" id="A0A7X1B019"/>
<gene>
    <name evidence="2" type="ORF">H5P30_14925</name>
</gene>
<name>A0A7X1B019_9BACT</name>
<evidence type="ECO:0000313" key="2">
    <source>
        <dbReference type="EMBL" id="MBC2603074.1"/>
    </source>
</evidence>
<comment type="caution">
    <text evidence="2">The sequence shown here is derived from an EMBL/GenBank/DDBJ whole genome shotgun (WGS) entry which is preliminary data.</text>
</comment>
<dbReference type="InterPro" id="IPR016450">
    <property type="entry name" value="UCP005522"/>
</dbReference>
<dbReference type="InterPro" id="IPR051680">
    <property type="entry name" value="ATP-dep_Glu-Cys_Ligase-2"/>
</dbReference>
<organism evidence="2 3">
    <name type="scientific">Puniceicoccus vermicola</name>
    <dbReference type="NCBI Taxonomy" id="388746"/>
    <lineage>
        <taxon>Bacteria</taxon>
        <taxon>Pseudomonadati</taxon>
        <taxon>Verrucomicrobiota</taxon>
        <taxon>Opitutia</taxon>
        <taxon>Puniceicoccales</taxon>
        <taxon>Puniceicoccaceae</taxon>
        <taxon>Puniceicoccus</taxon>
    </lineage>
</organism>
<sequence length="479" mass="54372">MDFSTYEVGDFFDEMFDADGNVRPHYQAICERLKDLPPDEMLQKQKAVDRAFLRQGVTFTVYNDDQGTERIFPFDLFPRIIPGQEWEVLEKGLTQRMQALNMFLKDIYTEQRIIKEGIIPREYIESAAHFRPEFMNVPVPKDIYIHICGTDLIRDHEGNYLVLEDNARSPSGVSYLLENRDAMKKVFPHFFPQTGTRSVERYTEDLLATLKYIAPDGVDNPTAVLLTPGVYNSAYFEHSLLARRMGIEIVEGNDLVVENSFVYMRTTEGLKRVDVIYRRIDDDFLDPEVFRPDSMLGVAGLVDAYRKGHVSLANTIGTGVADDKLIYKYVPDMIRFYMSEEPIIGSVDTFVADDPKERSYILDNLKDLVVKSTNEAGGYGMLIGPHASQKEIEEFRELIIAKPRNFIAQPPISLSRHPTITDEGIQGRHVDLRPYILCGKKISILPGGLTRVALRKGSLVVNSSQGGGSKDTWVLYGES</sequence>
<dbReference type="SUPFAM" id="SSF56059">
    <property type="entry name" value="Glutathione synthetase ATP-binding domain-like"/>
    <property type="match status" value="1"/>
</dbReference>
<dbReference type="PANTHER" id="PTHR34595:SF7">
    <property type="entry name" value="SLL1039 PROTEIN"/>
    <property type="match status" value="1"/>
</dbReference>
<dbReference type="InterPro" id="IPR025841">
    <property type="entry name" value="CP_ATPgrasp_2"/>
</dbReference>
<dbReference type="Gene3D" id="3.30.1490.270">
    <property type="match status" value="1"/>
</dbReference>
<dbReference type="PANTHER" id="PTHR34595">
    <property type="entry name" value="BLR5612 PROTEIN"/>
    <property type="match status" value="1"/>
</dbReference>
<accession>A0A7X1B019</accession>
<keyword evidence="3" id="KW-1185">Reference proteome</keyword>
<dbReference type="RefSeq" id="WP_185693716.1">
    <property type="nucleotide sequence ID" value="NZ_JACHVA010000117.1"/>
</dbReference>
<evidence type="ECO:0000259" key="1">
    <source>
        <dbReference type="Pfam" id="PF14403"/>
    </source>
</evidence>
<reference evidence="2 3" key="1">
    <citation type="submission" date="2020-07" db="EMBL/GenBank/DDBJ databases">
        <authorList>
            <person name="Feng X."/>
        </authorList>
    </citation>
    <scope>NUCLEOTIDE SEQUENCE [LARGE SCALE GENOMIC DNA]</scope>
    <source>
        <strain evidence="2 3">JCM14086</strain>
    </source>
</reference>
<evidence type="ECO:0000313" key="3">
    <source>
        <dbReference type="Proteomes" id="UP000525652"/>
    </source>
</evidence>
<dbReference type="EMBL" id="JACHVA010000117">
    <property type="protein sequence ID" value="MBC2603074.1"/>
    <property type="molecule type" value="Genomic_DNA"/>
</dbReference>
<dbReference type="Gene3D" id="3.40.50.11290">
    <property type="match status" value="1"/>
</dbReference>
<dbReference type="Pfam" id="PF14403">
    <property type="entry name" value="CP_ATPgrasp_2"/>
    <property type="match status" value="1"/>
</dbReference>
<proteinExistence type="predicted"/>
<feature type="domain" description="Circularly permuted ATP-grasp type 2" evidence="1">
    <location>
        <begin position="78"/>
        <end position="453"/>
    </location>
</feature>
<dbReference type="PIRSF" id="PIRSF005522">
    <property type="entry name" value="UCP005522"/>
    <property type="match status" value="1"/>
</dbReference>